<name>K4IEL0_9CAUD</name>
<keyword evidence="2" id="KW-1185">Reference proteome</keyword>
<reference evidence="1 2" key="1">
    <citation type="submission" date="2012-06" db="EMBL/GenBank/DDBJ databases">
        <title>Bacteriophages quickly and effectively reduce contamination of various foods with Salmonella.</title>
        <authorList>
            <person name="Woolston J."/>
            <person name="Parks A.R."/>
            <person name="Hanna L.F."/>
            <person name="Charbonneau D."/>
            <person name="Sulakvelidze A."/>
        </authorList>
    </citation>
    <scope>NUCLEOTIDE SEQUENCE [LARGE SCALE GENOMIC DNA]</scope>
    <source>
        <strain evidence="1">SSE-121</strain>
    </source>
</reference>
<proteinExistence type="predicted"/>
<evidence type="ECO:0000313" key="1">
    <source>
        <dbReference type="EMBL" id="AFU63699.1"/>
    </source>
</evidence>
<evidence type="ECO:0000313" key="2">
    <source>
        <dbReference type="Proteomes" id="UP000007004"/>
    </source>
</evidence>
<organism evidence="1 2">
    <name type="scientific">Salmonella phage SSE121</name>
    <dbReference type="NCBI Taxonomy" id="1204529"/>
    <lineage>
        <taxon>Viruses</taxon>
        <taxon>Duplodnaviria</taxon>
        <taxon>Heunggongvirae</taxon>
        <taxon>Uroviricota</taxon>
        <taxon>Caudoviricetes</taxon>
        <taxon>Vequintavirinae</taxon>
        <taxon>Seunavirus</taxon>
        <taxon>Seunavirus SSE121</taxon>
    </lineage>
</organism>
<dbReference type="RefSeq" id="YP_009148854.1">
    <property type="nucleotide sequence ID" value="NC_027351.1"/>
</dbReference>
<dbReference type="GeneID" id="24638833"/>
<accession>K4IEL0</accession>
<sequence>MWIVCTTGHEAHHFKTKEEAVAFKKITPDAFSIHERIDMQKYFFTFGSNHETKGGFSLGRSFVVIEADNLWEARDIMHKARGEVWAFSYTEEEFAGQQEAYGLTCLTLEQVSLH</sequence>
<dbReference type="EMBL" id="JX181824">
    <property type="protein sequence ID" value="AFU63699.1"/>
    <property type="molecule type" value="Genomic_DNA"/>
</dbReference>
<protein>
    <submittedName>
        <fullName evidence="1">Uncharacterized protein</fullName>
    </submittedName>
</protein>
<dbReference type="KEGG" id="vg:24638833"/>
<dbReference type="Proteomes" id="UP000007004">
    <property type="component" value="Segment"/>
</dbReference>